<evidence type="ECO:0000313" key="1">
    <source>
        <dbReference type="EMBL" id="JAP90094.1"/>
    </source>
</evidence>
<reference evidence="1" key="1">
    <citation type="submission" date="2015-07" db="EMBL/GenBank/DDBJ databases">
        <title>Adaptation to a free-living lifestyle via gene acquisitions in the diplomonad Trepomonas sp. PC1.</title>
        <authorList>
            <person name="Xu F."/>
            <person name="Jerlstrom-Hultqvist J."/>
            <person name="Kolisko M."/>
            <person name="Simpson A.G.B."/>
            <person name="Roger A.J."/>
            <person name="Svard S.G."/>
            <person name="Andersson J.O."/>
        </authorList>
    </citation>
    <scope>NUCLEOTIDE SEQUENCE</scope>
    <source>
        <strain evidence="1">PC1</strain>
    </source>
</reference>
<sequence>MDVWDDICFSLDEDLILLYAHVFKQGDDLSEHLVDIYFKFKEFYPEFRKNEQLARSTKYFKSRLDQIYEDNVYFRTLLMIMNDNFQILHDQVPLELMQTNETLTEQDLQLFNALSEDPLSQQEQLSSQYDQVAKFAEQLQKTKFMEYENTAKEIQDLFDNEIKPFIDEYNHLKELTIKGLHEQVQHLKNMCYNFFETQNKRIFGLQNKIQTFMKQDLHLFEQHQRIKQIYNYIFDPNSICLLLMCSKALEATFLTEACHTALGRQVMDPAVSNNFALKDCQLMRELDFQAIMRNCSDLDVFRLLNKLKPRDFLALSVQDLHADMLSNEFDTIPSKYVFQEAVIRESEVIHKLMQLDYENLQLKKRDEMLGGFISRISPKNQFVGQGEIDVTGLKVRFKSDQQVQSCHSKEFYTLTSLFPVDLFILENKGGNIAIGVENRTGDKMMIQSDGILKNNVSNLCLDLGQQIDESDILSFVLNKNKMGLQIFKNGRYLGHTEFGPEYLEFRIVVEVFCYTEQGISIRAQFGQEVERVQGRQWVEQ</sequence>
<accession>A0A146K2I4</accession>
<gene>
    <name evidence="1" type="ORF">TPC1_30411</name>
</gene>
<proteinExistence type="predicted"/>
<name>A0A146K2I4_9EUKA</name>
<organism evidence="1">
    <name type="scientific">Trepomonas sp. PC1</name>
    <dbReference type="NCBI Taxonomy" id="1076344"/>
    <lineage>
        <taxon>Eukaryota</taxon>
        <taxon>Metamonada</taxon>
        <taxon>Diplomonadida</taxon>
        <taxon>Hexamitidae</taxon>
        <taxon>Hexamitinae</taxon>
        <taxon>Trepomonas</taxon>
    </lineage>
</organism>
<protein>
    <submittedName>
        <fullName evidence="1">Uncharacterized protein</fullName>
    </submittedName>
</protein>
<dbReference type="AlphaFoldDB" id="A0A146K2I4"/>
<dbReference type="EMBL" id="GDID01006512">
    <property type="protein sequence ID" value="JAP90094.1"/>
    <property type="molecule type" value="Transcribed_RNA"/>
</dbReference>